<name>A0A0S7BVR7_9CHLR</name>
<dbReference type="Gene3D" id="1.10.1660.10">
    <property type="match status" value="1"/>
</dbReference>
<dbReference type="SMART" id="SM00422">
    <property type="entry name" value="HTH_MERR"/>
    <property type="match status" value="1"/>
</dbReference>
<dbReference type="SUPFAM" id="SSF46955">
    <property type="entry name" value="Putative DNA-binding domain"/>
    <property type="match status" value="1"/>
</dbReference>
<dbReference type="PROSITE" id="PS50937">
    <property type="entry name" value="HTH_MERR_2"/>
    <property type="match status" value="1"/>
</dbReference>
<dbReference type="GO" id="GO:0031419">
    <property type="term" value="F:cobalamin binding"/>
    <property type="evidence" value="ECO:0007669"/>
    <property type="project" value="InterPro"/>
</dbReference>
<dbReference type="InterPro" id="IPR000551">
    <property type="entry name" value="MerR-type_HTH_dom"/>
</dbReference>
<dbReference type="STRING" id="1678840.ATC1_13439"/>
<dbReference type="PROSITE" id="PS51332">
    <property type="entry name" value="B12_BINDING"/>
    <property type="match status" value="1"/>
</dbReference>
<dbReference type="Gene3D" id="3.40.50.280">
    <property type="entry name" value="Cobalamin-binding domain"/>
    <property type="match status" value="1"/>
</dbReference>
<evidence type="ECO:0000313" key="3">
    <source>
        <dbReference type="EMBL" id="GAP40463.1"/>
    </source>
</evidence>
<sequence>MINRVPLFNLNAVLKETGLTADVLRIWEKRYQLPAPERSKGGQRLYSQYDIETIKWLQNRIREGIRIGRAAEIWKEFVKNGNDPLTVVISKSPIENSTSDHENSMDDLRAQWLDYCLKFDEVMADEVLKKAFALGSIESVCSNVLQKGLNFVGTQWYQGTISVQQEHFIAALVIRHLETLISILPSSSRSETILLGCPEGERHSIPILMLNLFLRREGYKTVFLGAGIPTSELLNAVKIIQPNLVILSAQQFHTAATLQTAASIFLKNSTPLAYGGGIFVDIPELCSRIPAYYLSDDLLESIKRVNMYFTAPQQIPTVFQVDEAYRQVNELYQRSRRQIELSVIQQFEKETLLMPVLESANFRFYQQISSALQFGDMNFLKRDLEWLLGMMSYARKENTPGNAILVEETVLNNWMLDESKQILREKQSSDYVLKFVIAYSNAIAVYMGSSGKIITDFLKSFLITKHYYPLQ</sequence>
<evidence type="ECO:0000313" key="4">
    <source>
        <dbReference type="Proteomes" id="UP000053370"/>
    </source>
</evidence>
<organism evidence="3">
    <name type="scientific">Flexilinea flocculi</name>
    <dbReference type="NCBI Taxonomy" id="1678840"/>
    <lineage>
        <taxon>Bacteria</taxon>
        <taxon>Bacillati</taxon>
        <taxon>Chloroflexota</taxon>
        <taxon>Anaerolineae</taxon>
        <taxon>Anaerolineales</taxon>
        <taxon>Anaerolineaceae</taxon>
        <taxon>Flexilinea</taxon>
    </lineage>
</organism>
<dbReference type="SUPFAM" id="SSF52242">
    <property type="entry name" value="Cobalamin (vitamin B12)-binding domain"/>
    <property type="match status" value="1"/>
</dbReference>
<dbReference type="CDD" id="cd02065">
    <property type="entry name" value="B12-binding_like"/>
    <property type="match status" value="1"/>
</dbReference>
<dbReference type="OrthoDB" id="9800334at2"/>
<evidence type="ECO:0000259" key="2">
    <source>
        <dbReference type="PROSITE" id="PS51332"/>
    </source>
</evidence>
<dbReference type="EMBL" id="DF968181">
    <property type="protein sequence ID" value="GAP40463.1"/>
    <property type="molecule type" value="Genomic_DNA"/>
</dbReference>
<keyword evidence="4" id="KW-1185">Reference proteome</keyword>
<gene>
    <name evidence="3" type="ORF">ATC1_13439</name>
</gene>
<reference evidence="3" key="1">
    <citation type="journal article" date="2015" name="Genome Announc.">
        <title>Draft Genome Sequence of Anaerolineae Strain TC1, a Novel Isolate from a Methanogenic Wastewater Treatment System.</title>
        <authorList>
            <person name="Matsuura N."/>
            <person name="Tourlousse D.M."/>
            <person name="Sun L."/>
            <person name="Toyonaga M."/>
            <person name="Kuroda K."/>
            <person name="Ohashi A."/>
            <person name="Cruz R."/>
            <person name="Yamaguchi T."/>
            <person name="Sekiguchi Y."/>
        </authorList>
    </citation>
    <scope>NUCLEOTIDE SEQUENCE [LARGE SCALE GENOMIC DNA]</scope>
    <source>
        <strain evidence="3">TC1</strain>
    </source>
</reference>
<dbReference type="Gene3D" id="1.10.1240.10">
    <property type="entry name" value="Methionine synthase domain"/>
    <property type="match status" value="1"/>
</dbReference>
<dbReference type="CDD" id="cd01104">
    <property type="entry name" value="HTH_MlrA-CarA"/>
    <property type="match status" value="1"/>
</dbReference>
<feature type="domain" description="B12-binding" evidence="2">
    <location>
        <begin position="190"/>
        <end position="316"/>
    </location>
</feature>
<protein>
    <submittedName>
        <fullName evidence="3">Protein containing B12 binding domain</fullName>
    </submittedName>
</protein>
<evidence type="ECO:0000259" key="1">
    <source>
        <dbReference type="PROSITE" id="PS50937"/>
    </source>
</evidence>
<dbReference type="InterPro" id="IPR009061">
    <property type="entry name" value="DNA-bd_dom_put_sf"/>
</dbReference>
<feature type="domain" description="HTH merR-type" evidence="1">
    <location>
        <begin position="17"/>
        <end position="76"/>
    </location>
</feature>
<dbReference type="GO" id="GO:0006355">
    <property type="term" value="P:regulation of DNA-templated transcription"/>
    <property type="evidence" value="ECO:0007669"/>
    <property type="project" value="InterPro"/>
</dbReference>
<dbReference type="InterPro" id="IPR003759">
    <property type="entry name" value="Cbl-bd_cap"/>
</dbReference>
<dbReference type="GO" id="GO:0046872">
    <property type="term" value="F:metal ion binding"/>
    <property type="evidence" value="ECO:0007669"/>
    <property type="project" value="InterPro"/>
</dbReference>
<dbReference type="Pfam" id="PF13411">
    <property type="entry name" value="MerR_1"/>
    <property type="match status" value="1"/>
</dbReference>
<dbReference type="InterPro" id="IPR036594">
    <property type="entry name" value="Meth_synthase_dom"/>
</dbReference>
<dbReference type="InterPro" id="IPR036724">
    <property type="entry name" value="Cobalamin-bd_sf"/>
</dbReference>
<accession>A0A0S7BVR7</accession>
<dbReference type="Proteomes" id="UP000053370">
    <property type="component" value="Unassembled WGS sequence"/>
</dbReference>
<dbReference type="RefSeq" id="WP_062279771.1">
    <property type="nucleotide sequence ID" value="NZ_DF968181.1"/>
</dbReference>
<dbReference type="Pfam" id="PF02607">
    <property type="entry name" value="B12-binding_2"/>
    <property type="match status" value="1"/>
</dbReference>
<dbReference type="GO" id="GO:0003677">
    <property type="term" value="F:DNA binding"/>
    <property type="evidence" value="ECO:0007669"/>
    <property type="project" value="InterPro"/>
</dbReference>
<proteinExistence type="predicted"/>
<dbReference type="InterPro" id="IPR006158">
    <property type="entry name" value="Cobalamin-bd"/>
</dbReference>
<dbReference type="AlphaFoldDB" id="A0A0S7BVR7"/>